<organism evidence="2 3">
    <name type="scientific">Anaeromicropila populeti</name>
    <dbReference type="NCBI Taxonomy" id="37658"/>
    <lineage>
        <taxon>Bacteria</taxon>
        <taxon>Bacillati</taxon>
        <taxon>Bacillota</taxon>
        <taxon>Clostridia</taxon>
        <taxon>Lachnospirales</taxon>
        <taxon>Lachnospiraceae</taxon>
        <taxon>Anaeromicropila</taxon>
    </lineage>
</organism>
<evidence type="ECO:0000313" key="3">
    <source>
        <dbReference type="Proteomes" id="UP000199659"/>
    </source>
</evidence>
<dbReference type="EMBL" id="FOYZ01000005">
    <property type="protein sequence ID" value="SFR76079.1"/>
    <property type="molecule type" value="Genomic_DNA"/>
</dbReference>
<dbReference type="AlphaFoldDB" id="A0A1I6JAW3"/>
<dbReference type="OrthoDB" id="3596at2"/>
<name>A0A1I6JAW3_9FIRM</name>
<feature type="domain" description="Putative heavy-metal chelation" evidence="1">
    <location>
        <begin position="139"/>
        <end position="217"/>
    </location>
</feature>
<dbReference type="InterPro" id="IPR007161">
    <property type="entry name" value="DUF364"/>
</dbReference>
<reference evidence="2 3" key="1">
    <citation type="submission" date="2016-10" db="EMBL/GenBank/DDBJ databases">
        <authorList>
            <person name="de Groot N.N."/>
        </authorList>
    </citation>
    <scope>NUCLEOTIDE SEQUENCE [LARGE SCALE GENOMIC DNA]</scope>
    <source>
        <strain evidence="2 3">743A</strain>
    </source>
</reference>
<dbReference type="SUPFAM" id="SSF159713">
    <property type="entry name" value="Dhaf3308-like"/>
    <property type="match status" value="1"/>
</dbReference>
<evidence type="ECO:0000259" key="1">
    <source>
        <dbReference type="Pfam" id="PF04016"/>
    </source>
</evidence>
<dbReference type="STRING" id="37658.SAMN05661086_01515"/>
<dbReference type="Proteomes" id="UP000199659">
    <property type="component" value="Unassembled WGS sequence"/>
</dbReference>
<sequence length="241" mass="26742">MFQKLKEGLMQIVQDYNLTNSQICITSNALTPEEAIGETQRKDFPILAGKEIMIQASFENGKGQAFTDSPAIFKGSLEEVLKLDVVKDDYARALFVASLNAIMRQVGLVENTVHCKNGEPELCAQRFLTYIKETYGLPKIALIGYQPALLEHLSKEFQIRVLDLNPETIGTVKWGIKVEAGKDDFEEVVQWAELILCTGSTICNGSIIDFLNLKKEVLFFGTTLAGAAHLLGLNRVCFYSA</sequence>
<proteinExistence type="predicted"/>
<keyword evidence="3" id="KW-1185">Reference proteome</keyword>
<protein>
    <submittedName>
        <fullName evidence="2">Putative heavy-metal chelation</fullName>
    </submittedName>
</protein>
<dbReference type="Pfam" id="PF04016">
    <property type="entry name" value="DUF364"/>
    <property type="match status" value="1"/>
</dbReference>
<accession>A0A1I6JAW3</accession>
<gene>
    <name evidence="2" type="ORF">SAMN05661086_01515</name>
</gene>
<dbReference type="Gene3D" id="3.40.50.11590">
    <property type="match status" value="1"/>
</dbReference>
<evidence type="ECO:0000313" key="2">
    <source>
        <dbReference type="EMBL" id="SFR76079.1"/>
    </source>
</evidence>